<dbReference type="SUPFAM" id="SSF50129">
    <property type="entry name" value="GroES-like"/>
    <property type="match status" value="1"/>
</dbReference>
<dbReference type="Pfam" id="PF13602">
    <property type="entry name" value="ADH_zinc_N_2"/>
    <property type="match status" value="1"/>
</dbReference>
<dbReference type="InterPro" id="IPR020843">
    <property type="entry name" value="ER"/>
</dbReference>
<organism evidence="2 3">
    <name type="scientific">Microbacterium esteraromaticum</name>
    <dbReference type="NCBI Taxonomy" id="57043"/>
    <lineage>
        <taxon>Bacteria</taxon>
        <taxon>Bacillati</taxon>
        <taxon>Actinomycetota</taxon>
        <taxon>Actinomycetes</taxon>
        <taxon>Micrococcales</taxon>
        <taxon>Microbacteriaceae</taxon>
        <taxon>Microbacterium</taxon>
    </lineage>
</organism>
<dbReference type="SUPFAM" id="SSF51735">
    <property type="entry name" value="NAD(P)-binding Rossmann-fold domains"/>
    <property type="match status" value="1"/>
</dbReference>
<dbReference type="InterPro" id="IPR036291">
    <property type="entry name" value="NAD(P)-bd_dom_sf"/>
</dbReference>
<dbReference type="Gene3D" id="3.40.50.720">
    <property type="entry name" value="NAD(P)-binding Rossmann-like Domain"/>
    <property type="match status" value="1"/>
</dbReference>
<reference evidence="2 3" key="1">
    <citation type="journal article" date="2020" name="Front. Microbiol.">
        <title>Design of Bacterial Strain-Specific qPCR Assays Using NGS Data and Publicly Available Resources and Its Application to Track Biocontrol Strains.</title>
        <authorList>
            <person name="Hernandez I."/>
            <person name="Sant C."/>
            <person name="Martinez R."/>
            <person name="Fernandez C."/>
        </authorList>
    </citation>
    <scope>NUCLEOTIDE SEQUENCE [LARGE SCALE GENOMIC DNA]</scope>
    <source>
        <strain evidence="2 3">B24</strain>
    </source>
</reference>
<protein>
    <submittedName>
        <fullName evidence="2">NAD(P)-dependent alcohol dehydrogenase</fullName>
    </submittedName>
</protein>
<dbReference type="InterPro" id="IPR052733">
    <property type="entry name" value="Chloroplast_QOR"/>
</dbReference>
<dbReference type="RefSeq" id="WP_182254719.1">
    <property type="nucleotide sequence ID" value="NZ_CP043732.1"/>
</dbReference>
<sequence>MTESMRAWEQTEYGPASGVRLAERPIPGPGSGEVLLRVRATALNAGDVRIMLGDPLLVRPVFGIRRPRDPVRGMDVAGTVIAKGADVDGVDIGDEVVVELPGGGGLAEYAVAPAARLAQRPQNVSPTDAATLPIAAGTAWQALEAAGTDDGHRVLILGASGGVGTFAVQLAALRGAQVDATCSTRNRAVIEGLGATAIDRGIPPAWLPADTYDAVIEIASGAPLRDLRRLVHEGGSVVLVGGDGGRVLGPVPRMLRAALLSIGSRRRIRSLAAKAEPEILARLLELVADGRVNPLIEREYAFEDAGDAIAHVAGGHTVGKVVVRVSE</sequence>
<accession>A0A7D8AIE2</accession>
<proteinExistence type="predicted"/>
<dbReference type="InterPro" id="IPR011032">
    <property type="entry name" value="GroES-like_sf"/>
</dbReference>
<feature type="domain" description="Enoyl reductase (ER)" evidence="1">
    <location>
        <begin position="14"/>
        <end position="323"/>
    </location>
</feature>
<dbReference type="Pfam" id="PF08240">
    <property type="entry name" value="ADH_N"/>
    <property type="match status" value="1"/>
</dbReference>
<dbReference type="InterPro" id="IPR013154">
    <property type="entry name" value="ADH-like_N"/>
</dbReference>
<evidence type="ECO:0000313" key="3">
    <source>
        <dbReference type="Proteomes" id="UP000515708"/>
    </source>
</evidence>
<dbReference type="GO" id="GO:0016491">
    <property type="term" value="F:oxidoreductase activity"/>
    <property type="evidence" value="ECO:0007669"/>
    <property type="project" value="InterPro"/>
</dbReference>
<evidence type="ECO:0000259" key="1">
    <source>
        <dbReference type="SMART" id="SM00829"/>
    </source>
</evidence>
<dbReference type="AlphaFoldDB" id="A0A7D8AIE2"/>
<evidence type="ECO:0000313" key="2">
    <source>
        <dbReference type="EMBL" id="QMU96389.1"/>
    </source>
</evidence>
<dbReference type="EMBL" id="CP043732">
    <property type="protein sequence ID" value="QMU96389.1"/>
    <property type="molecule type" value="Genomic_DNA"/>
</dbReference>
<dbReference type="Proteomes" id="UP000515708">
    <property type="component" value="Chromosome"/>
</dbReference>
<dbReference type="PANTHER" id="PTHR44013">
    <property type="entry name" value="ZINC-TYPE ALCOHOL DEHYDROGENASE-LIKE PROTEIN C16A3.02C"/>
    <property type="match status" value="1"/>
</dbReference>
<gene>
    <name evidence="2" type="ORF">FVO59_03570</name>
</gene>
<dbReference type="SMART" id="SM00829">
    <property type="entry name" value="PKS_ER"/>
    <property type="match status" value="1"/>
</dbReference>
<dbReference type="PANTHER" id="PTHR44013:SF1">
    <property type="entry name" value="ZINC-TYPE ALCOHOL DEHYDROGENASE-LIKE PROTEIN C16A3.02C"/>
    <property type="match status" value="1"/>
</dbReference>
<dbReference type="Gene3D" id="3.90.180.10">
    <property type="entry name" value="Medium-chain alcohol dehydrogenases, catalytic domain"/>
    <property type="match status" value="1"/>
</dbReference>
<name>A0A7D8AIE2_9MICO</name>
<dbReference type="CDD" id="cd08267">
    <property type="entry name" value="MDR1"/>
    <property type="match status" value="1"/>
</dbReference>